<comment type="caution">
    <text evidence="1">The sequence shown here is derived from an EMBL/GenBank/DDBJ whole genome shotgun (WGS) entry which is preliminary data.</text>
</comment>
<dbReference type="AlphaFoldDB" id="A0A949ND94"/>
<evidence type="ECO:0000313" key="2">
    <source>
        <dbReference type="Proteomes" id="UP000712157"/>
    </source>
</evidence>
<name>A0A949ND94_9FIRM</name>
<gene>
    <name evidence="1" type="ORF">KTH89_00100</name>
</gene>
<dbReference type="InterPro" id="IPR035895">
    <property type="entry name" value="HPr-like_sf"/>
</dbReference>
<dbReference type="RefSeq" id="WP_158343987.1">
    <property type="nucleotide sequence ID" value="NZ_JAHQCW010000001.1"/>
</dbReference>
<proteinExistence type="predicted"/>
<dbReference type="Proteomes" id="UP000712157">
    <property type="component" value="Unassembled WGS sequence"/>
</dbReference>
<accession>A0A949ND94</accession>
<reference evidence="1" key="1">
    <citation type="submission" date="2021-06" db="EMBL/GenBank/DDBJ databases">
        <title>Description of novel taxa of the family Lachnospiraceae.</title>
        <authorList>
            <person name="Chaplin A.V."/>
            <person name="Sokolova S.R."/>
            <person name="Pikina A.P."/>
            <person name="Korzhanova M."/>
            <person name="Belova V."/>
            <person name="Korostin D."/>
            <person name="Efimov B.A."/>
        </authorList>
    </citation>
    <scope>NUCLEOTIDE SEQUENCE</scope>
    <source>
        <strain evidence="1">ASD5720</strain>
    </source>
</reference>
<dbReference type="EMBL" id="JAHQCW010000001">
    <property type="protein sequence ID" value="MBU9734914.1"/>
    <property type="molecule type" value="Genomic_DNA"/>
</dbReference>
<organism evidence="1 2">
    <name type="scientific">Diplocloster agilis</name>
    <dbReference type="NCBI Taxonomy" id="2850323"/>
    <lineage>
        <taxon>Bacteria</taxon>
        <taxon>Bacillati</taxon>
        <taxon>Bacillota</taxon>
        <taxon>Clostridia</taxon>
        <taxon>Lachnospirales</taxon>
        <taxon>Lachnospiraceae</taxon>
        <taxon>Diplocloster</taxon>
    </lineage>
</organism>
<sequence length="75" mass="8626">MEKRKIKLSATEDVREFVAAAEKCDFDVDIFYNRFVVDAKSILGVLSMDLTKELTVRYGGNDLRFENILDKYSIA</sequence>
<dbReference type="SUPFAM" id="SSF55594">
    <property type="entry name" value="HPr-like"/>
    <property type="match status" value="1"/>
</dbReference>
<dbReference type="Gene3D" id="3.30.1340.10">
    <property type="entry name" value="HPr-like"/>
    <property type="match status" value="1"/>
</dbReference>
<protein>
    <submittedName>
        <fullName evidence="1">HPr family phosphocarrier protein</fullName>
    </submittedName>
</protein>
<evidence type="ECO:0000313" key="1">
    <source>
        <dbReference type="EMBL" id="MBU9734914.1"/>
    </source>
</evidence>
<keyword evidence="2" id="KW-1185">Reference proteome</keyword>